<reference evidence="1 2" key="1">
    <citation type="submission" date="2019-05" db="EMBL/GenBank/DDBJ databases">
        <title>Another draft genome of Portunus trituberculatus and its Hox gene families provides insights of decapod evolution.</title>
        <authorList>
            <person name="Jeong J.-H."/>
            <person name="Song I."/>
            <person name="Kim S."/>
            <person name="Choi T."/>
            <person name="Kim D."/>
            <person name="Ryu S."/>
            <person name="Kim W."/>
        </authorList>
    </citation>
    <scope>NUCLEOTIDE SEQUENCE [LARGE SCALE GENOMIC DNA]</scope>
    <source>
        <tissue evidence="1">Muscle</tissue>
    </source>
</reference>
<evidence type="ECO:0000313" key="2">
    <source>
        <dbReference type="Proteomes" id="UP000324222"/>
    </source>
</evidence>
<dbReference type="EMBL" id="VSRR010001664">
    <property type="protein sequence ID" value="MPC26875.1"/>
    <property type="molecule type" value="Genomic_DNA"/>
</dbReference>
<dbReference type="Proteomes" id="UP000324222">
    <property type="component" value="Unassembled WGS sequence"/>
</dbReference>
<name>A0A5B7E081_PORTR</name>
<organism evidence="1 2">
    <name type="scientific">Portunus trituberculatus</name>
    <name type="common">Swimming crab</name>
    <name type="synonym">Neptunus trituberculatus</name>
    <dbReference type="NCBI Taxonomy" id="210409"/>
    <lineage>
        <taxon>Eukaryota</taxon>
        <taxon>Metazoa</taxon>
        <taxon>Ecdysozoa</taxon>
        <taxon>Arthropoda</taxon>
        <taxon>Crustacea</taxon>
        <taxon>Multicrustacea</taxon>
        <taxon>Malacostraca</taxon>
        <taxon>Eumalacostraca</taxon>
        <taxon>Eucarida</taxon>
        <taxon>Decapoda</taxon>
        <taxon>Pleocyemata</taxon>
        <taxon>Brachyura</taxon>
        <taxon>Eubrachyura</taxon>
        <taxon>Portunoidea</taxon>
        <taxon>Portunidae</taxon>
        <taxon>Portuninae</taxon>
        <taxon>Portunus</taxon>
    </lineage>
</organism>
<sequence>MATCAFSWPTSASFLTVSERASCSCSSSPVTCWGRKFILKVCDVFCLDGQVFLEGPCGVPGHSEIRFTSRHLLLQPTLILGEAGSVHFVKITLNSSHSLVSHLLLKGITLPNEAEDLLVCVGLLLLCRPLLLPRLSCISASASRDPTSARDSSSPSTCQCVSDW</sequence>
<evidence type="ECO:0000313" key="1">
    <source>
        <dbReference type="EMBL" id="MPC26875.1"/>
    </source>
</evidence>
<accession>A0A5B7E081</accession>
<gene>
    <name evidence="1" type="ORF">E2C01_020025</name>
</gene>
<comment type="caution">
    <text evidence="1">The sequence shown here is derived from an EMBL/GenBank/DDBJ whole genome shotgun (WGS) entry which is preliminary data.</text>
</comment>
<keyword evidence="2" id="KW-1185">Reference proteome</keyword>
<protein>
    <submittedName>
        <fullName evidence="1">Uncharacterized protein</fullName>
    </submittedName>
</protein>
<dbReference type="AlphaFoldDB" id="A0A5B7E081"/>
<proteinExistence type="predicted"/>